<accession>A0A540UVM1</accession>
<dbReference type="EMBL" id="VIEK01000007">
    <property type="protein sequence ID" value="TQE88542.1"/>
    <property type="molecule type" value="Genomic_DNA"/>
</dbReference>
<dbReference type="Proteomes" id="UP000315224">
    <property type="component" value="Unassembled WGS sequence"/>
</dbReference>
<dbReference type="RefSeq" id="WP_105159572.1">
    <property type="nucleotide sequence ID" value="NZ_POLG01000173.1"/>
</dbReference>
<proteinExistence type="predicted"/>
<sequence length="353" mass="40152">MIKKKVFVIMPFQNEFFEVYDMLKSKFSEDFEFTNAGDEGNQQNILMDIIQPIYESDIVIADLTGLNPNVMYELGLAHSFNKKTIVITKDDLSQLPFDLKQYRAKDYDTHFLRFEELLNYLKINLYGAISNEVGFSNPVRDFLRSENINNVPWFAEKNITELSEESDKGFIDFMADIEETTGKFTEVITELTQDIGTMGDEVSKTGAEIERVNKKGGSGTASFVRKETKKAATHVNNFGKKLDKHINELSILWDIIESNSAGLLDNEFATSDKNLEDLKTFITSFLPLQGAISESNESVKTMKQSLKNSIGLERNLNQAIRDVCSGLDAYLTLTERFNNSIDILLKKSRFIIK</sequence>
<gene>
    <name evidence="1" type="ORF">FH692_05450</name>
</gene>
<name>A0A540UVM1_STRSU</name>
<evidence type="ECO:0000313" key="2">
    <source>
        <dbReference type="Proteomes" id="UP000315224"/>
    </source>
</evidence>
<dbReference type="SUPFAM" id="SSF52309">
    <property type="entry name" value="N-(deoxy)ribosyltransferase-like"/>
    <property type="match status" value="1"/>
</dbReference>
<protein>
    <submittedName>
        <fullName evidence="1">Uncharacterized protein</fullName>
    </submittedName>
</protein>
<reference evidence="1 2" key="1">
    <citation type="submission" date="2019-06" db="EMBL/GenBank/DDBJ databases">
        <title>Comprehensive assessment of Oxford Nanopore MinION sequencing for bacterial characterization and routine diagnosis.</title>
        <authorList>
            <person name="Tan S."/>
            <person name="Dvorak C.M.T."/>
            <person name="Gebhart C."/>
            <person name="Estrada A."/>
            <person name="Marthaler D.G."/>
            <person name="Murtaugh M.P."/>
        </authorList>
    </citation>
    <scope>NUCLEOTIDE SEQUENCE [LARGE SCALE GENOMIC DNA]</scope>
    <source>
        <strain evidence="1 2">2017UMN1435.21</strain>
    </source>
</reference>
<dbReference type="AlphaFoldDB" id="A0A540UVM1"/>
<evidence type="ECO:0000313" key="1">
    <source>
        <dbReference type="EMBL" id="TQE88542.1"/>
    </source>
</evidence>
<comment type="caution">
    <text evidence="1">The sequence shown here is derived from an EMBL/GenBank/DDBJ whole genome shotgun (WGS) entry which is preliminary data.</text>
</comment>
<dbReference type="Gene3D" id="3.40.50.450">
    <property type="match status" value="1"/>
</dbReference>
<organism evidence="1 2">
    <name type="scientific">Streptococcus suis</name>
    <dbReference type="NCBI Taxonomy" id="1307"/>
    <lineage>
        <taxon>Bacteria</taxon>
        <taxon>Bacillati</taxon>
        <taxon>Bacillota</taxon>
        <taxon>Bacilli</taxon>
        <taxon>Lactobacillales</taxon>
        <taxon>Streptococcaceae</taxon>
        <taxon>Streptococcus</taxon>
    </lineage>
</organism>